<accession>A0ABR3KZ37</accession>
<keyword evidence="4 8" id="KW-0812">Transmembrane</keyword>
<evidence type="ECO:0000256" key="5">
    <source>
        <dbReference type="ARBA" id="ARBA00022989"/>
    </source>
</evidence>
<reference evidence="11 12" key="1">
    <citation type="submission" date="2024-07" db="EMBL/GenBank/DDBJ databases">
        <title>Enhanced genomic and transcriptomic resources for Trichinella pseudospiralis and T. spiralis underpin the discovery of pronounced molecular differences between stages and species.</title>
        <authorList>
            <person name="Pasi K.K."/>
            <person name="La Rosa G."/>
            <person name="Gomez-Morales M.A."/>
            <person name="Tosini F."/>
            <person name="Sumanam S."/>
            <person name="Young N.D."/>
            <person name="Chang B.C."/>
            <person name="Robin G.B."/>
        </authorList>
    </citation>
    <scope>NUCLEOTIDE SEQUENCE [LARGE SCALE GENOMIC DNA]</scope>
    <source>
        <strain evidence="11">ISS534</strain>
    </source>
</reference>
<evidence type="ECO:0000256" key="9">
    <source>
        <dbReference type="SAM" id="Phobius"/>
    </source>
</evidence>
<keyword evidence="5 9" id="KW-1133">Transmembrane helix</keyword>
<keyword evidence="8" id="KW-0297">G-protein coupled receptor</keyword>
<evidence type="ECO:0000256" key="8">
    <source>
        <dbReference type="RuleBase" id="RU000688"/>
    </source>
</evidence>
<keyword evidence="12" id="KW-1185">Reference proteome</keyword>
<name>A0ABR3KZ37_TRISP</name>
<feature type="transmembrane region" description="Helical" evidence="9">
    <location>
        <begin position="377"/>
        <end position="397"/>
    </location>
</feature>
<evidence type="ECO:0000313" key="11">
    <source>
        <dbReference type="EMBL" id="KAL1245867.1"/>
    </source>
</evidence>
<organism evidence="11 12">
    <name type="scientific">Trichinella spiralis</name>
    <name type="common">Trichina worm</name>
    <dbReference type="NCBI Taxonomy" id="6334"/>
    <lineage>
        <taxon>Eukaryota</taxon>
        <taxon>Metazoa</taxon>
        <taxon>Ecdysozoa</taxon>
        <taxon>Nematoda</taxon>
        <taxon>Enoplea</taxon>
        <taxon>Dorylaimia</taxon>
        <taxon>Trichinellida</taxon>
        <taxon>Trichinellidae</taxon>
        <taxon>Trichinella</taxon>
    </lineage>
</organism>
<comment type="similarity">
    <text evidence="8">Belongs to the G-protein coupled receptor 1 family.</text>
</comment>
<gene>
    <name evidence="11" type="ORF">TSPI_09651</name>
</gene>
<proteinExistence type="inferred from homology"/>
<protein>
    <recommendedName>
        <fullName evidence="3">Thyrotropin-releasing hormone receptor</fullName>
    </recommendedName>
    <alternativeName>
        <fullName evidence="7">Thyroliberin receptor</fullName>
    </alternativeName>
</protein>
<comment type="function">
    <text evidence="1">Receptor for thyrotropin-releasing hormone (TRH). Upon ligand binding, this G-protein-coupled receptor triggers activation of the phosphatidylinositol (IP3)-calcium-protein kinase C (PKC) pathway.</text>
</comment>
<comment type="caution">
    <text evidence="11">The sequence shown here is derived from an EMBL/GenBank/DDBJ whole genome shotgun (WGS) entry which is preliminary data.</text>
</comment>
<keyword evidence="8" id="KW-0807">Transducer</keyword>
<dbReference type="SUPFAM" id="SSF81321">
    <property type="entry name" value="Family A G protein-coupled receptor-like"/>
    <property type="match status" value="1"/>
</dbReference>
<feature type="transmembrane region" description="Helical" evidence="9">
    <location>
        <begin position="250"/>
        <end position="271"/>
    </location>
</feature>
<evidence type="ECO:0000256" key="7">
    <source>
        <dbReference type="ARBA" id="ARBA00032251"/>
    </source>
</evidence>
<dbReference type="InterPro" id="IPR017452">
    <property type="entry name" value="GPCR_Rhodpsn_7TM"/>
</dbReference>
<dbReference type="PANTHER" id="PTHR46061">
    <property type="entry name" value="THYROTROPIN-RELEASING HORMONE RECEPTOR"/>
    <property type="match status" value="1"/>
</dbReference>
<dbReference type="Gene3D" id="1.20.1070.10">
    <property type="entry name" value="Rhodopsin 7-helix transmembrane proteins"/>
    <property type="match status" value="1"/>
</dbReference>
<keyword evidence="8 11" id="KW-0675">Receptor</keyword>
<evidence type="ECO:0000259" key="10">
    <source>
        <dbReference type="PROSITE" id="PS50262"/>
    </source>
</evidence>
<evidence type="ECO:0000256" key="1">
    <source>
        <dbReference type="ARBA" id="ARBA00004100"/>
    </source>
</evidence>
<sequence>MVCGVFHRRPPSSILLSYGVVVLNVRLFKLLNNWWTSSKNRKRALAKKRKLLLTDKQFYNFSTKVNENQVQIGSIFEKLFIASLKRQNVEKRCWKVKSQTNETLQNMLENLSSIFPTMRNSSEAYLPAEFRWTATLAYSTTALVGVFGNLLVIGVVLSMKGMISPTNCYLVSLAAADCLCFLSSTPTEIVWMHVPEDVYIFGEIGCRLLTFLSFLAINASSLSIAAFTLERYIGICHPMKAQFICTIKRAKMIICFIWIFSVLYTSPWLFLTGLSPLDYEDWKDACRCTFKMNRSNYKAIFMTDMLLFYWIPFFLYIVVYGRIVFTLYGNYRDLCCKKTSTKLKRKLGSFVEIDEMTSANFCIVSTRRSVRSNRSRVQIVNMLIAIVFTFTICWLPYRGLVVYNSFASQPWIEKWYLLVAKTMIYINCALNPILYHAMSAKFRGAFRQVFRQLLRMITGK</sequence>
<feature type="domain" description="G-protein coupled receptors family 1 profile" evidence="10">
    <location>
        <begin position="148"/>
        <end position="435"/>
    </location>
</feature>
<dbReference type="CDD" id="cd14995">
    <property type="entry name" value="7tmA_TRH-R"/>
    <property type="match status" value="1"/>
</dbReference>
<evidence type="ECO:0000313" key="12">
    <source>
        <dbReference type="Proteomes" id="UP001558632"/>
    </source>
</evidence>
<dbReference type="InterPro" id="IPR002120">
    <property type="entry name" value="TRH_rcpt_1"/>
</dbReference>
<dbReference type="PANTHER" id="PTHR46061:SF3">
    <property type="entry name" value="THYROTROPIN-RELEASING HORMONE RECEPTOR"/>
    <property type="match status" value="1"/>
</dbReference>
<dbReference type="PROSITE" id="PS00237">
    <property type="entry name" value="G_PROTEIN_RECEP_F1_1"/>
    <property type="match status" value="1"/>
</dbReference>
<dbReference type="PROSITE" id="PS50262">
    <property type="entry name" value="G_PROTEIN_RECEP_F1_2"/>
    <property type="match status" value="1"/>
</dbReference>
<keyword evidence="6 9" id="KW-0472">Membrane</keyword>
<dbReference type="InterPro" id="IPR000276">
    <property type="entry name" value="GPCR_Rhodpsn"/>
</dbReference>
<dbReference type="EMBL" id="JBEUSY010000062">
    <property type="protein sequence ID" value="KAL1245867.1"/>
    <property type="molecule type" value="Genomic_DNA"/>
</dbReference>
<evidence type="ECO:0000256" key="3">
    <source>
        <dbReference type="ARBA" id="ARBA00018873"/>
    </source>
</evidence>
<feature type="transmembrane region" description="Helical" evidence="9">
    <location>
        <begin position="417"/>
        <end position="438"/>
    </location>
</feature>
<feature type="transmembrane region" description="Helical" evidence="9">
    <location>
        <begin position="136"/>
        <end position="157"/>
    </location>
</feature>
<evidence type="ECO:0000256" key="6">
    <source>
        <dbReference type="ARBA" id="ARBA00023136"/>
    </source>
</evidence>
<feature type="transmembrane region" description="Helical" evidence="9">
    <location>
        <begin position="307"/>
        <end position="328"/>
    </location>
</feature>
<feature type="transmembrane region" description="Helical" evidence="9">
    <location>
        <begin position="211"/>
        <end position="229"/>
    </location>
</feature>
<dbReference type="PRINTS" id="PR00237">
    <property type="entry name" value="GPCRRHODOPSN"/>
</dbReference>
<evidence type="ECO:0000256" key="2">
    <source>
        <dbReference type="ARBA" id="ARBA00004370"/>
    </source>
</evidence>
<feature type="transmembrane region" description="Helical" evidence="9">
    <location>
        <begin position="169"/>
        <end position="191"/>
    </location>
</feature>
<dbReference type="Pfam" id="PF00001">
    <property type="entry name" value="7tm_1"/>
    <property type="match status" value="1"/>
</dbReference>
<evidence type="ECO:0000256" key="4">
    <source>
        <dbReference type="ARBA" id="ARBA00022692"/>
    </source>
</evidence>
<dbReference type="PRINTS" id="PR01846">
    <property type="entry name" value="TRHRFAMILY"/>
</dbReference>
<dbReference type="Proteomes" id="UP001558632">
    <property type="component" value="Unassembled WGS sequence"/>
</dbReference>
<dbReference type="PRINTS" id="PR00751">
    <property type="entry name" value="THYROLIBRINR"/>
</dbReference>
<comment type="subcellular location">
    <subcellularLocation>
        <location evidence="2">Membrane</location>
    </subcellularLocation>
</comment>